<dbReference type="EMBL" id="DS028133">
    <property type="protein sequence ID" value="EEY55959.1"/>
    <property type="molecule type" value="Genomic_DNA"/>
</dbReference>
<feature type="region of interest" description="Disordered" evidence="1">
    <location>
        <begin position="248"/>
        <end position="270"/>
    </location>
</feature>
<dbReference type="KEGG" id="pif:PITG_08705"/>
<gene>
    <name evidence="2" type="ORF">PITG_08705</name>
</gene>
<dbReference type="OrthoDB" id="129565at2759"/>
<dbReference type="Proteomes" id="UP000006643">
    <property type="component" value="Unassembled WGS sequence"/>
</dbReference>
<dbReference type="VEuPathDB" id="FungiDB:PITG_08705"/>
<protein>
    <submittedName>
        <fullName evidence="2">Uncharacterized protein</fullName>
    </submittedName>
</protein>
<reference evidence="3" key="1">
    <citation type="journal article" date="2009" name="Nature">
        <title>Genome sequence and analysis of the Irish potato famine pathogen Phytophthora infestans.</title>
        <authorList>
            <consortium name="The Broad Institute Genome Sequencing Platform"/>
            <person name="Haas B.J."/>
            <person name="Kamoun S."/>
            <person name="Zody M.C."/>
            <person name="Jiang R.H."/>
            <person name="Handsaker R.E."/>
            <person name="Cano L.M."/>
            <person name="Grabherr M."/>
            <person name="Kodira C.D."/>
            <person name="Raffaele S."/>
            <person name="Torto-Alalibo T."/>
            <person name="Bozkurt T.O."/>
            <person name="Ah-Fong A.M."/>
            <person name="Alvarado L."/>
            <person name="Anderson V.L."/>
            <person name="Armstrong M.R."/>
            <person name="Avrova A."/>
            <person name="Baxter L."/>
            <person name="Beynon J."/>
            <person name="Boevink P.C."/>
            <person name="Bollmann S.R."/>
            <person name="Bos J.I."/>
            <person name="Bulone V."/>
            <person name="Cai G."/>
            <person name="Cakir C."/>
            <person name="Carrington J.C."/>
            <person name="Chawner M."/>
            <person name="Conti L."/>
            <person name="Costanzo S."/>
            <person name="Ewan R."/>
            <person name="Fahlgren N."/>
            <person name="Fischbach M.A."/>
            <person name="Fugelstad J."/>
            <person name="Gilroy E.M."/>
            <person name="Gnerre S."/>
            <person name="Green P.J."/>
            <person name="Grenville-Briggs L.J."/>
            <person name="Griffith J."/>
            <person name="Grunwald N.J."/>
            <person name="Horn K."/>
            <person name="Horner N.R."/>
            <person name="Hu C.H."/>
            <person name="Huitema E."/>
            <person name="Jeong D.H."/>
            <person name="Jones A.M."/>
            <person name="Jones J.D."/>
            <person name="Jones R.W."/>
            <person name="Karlsson E.K."/>
            <person name="Kunjeti S.G."/>
            <person name="Lamour K."/>
            <person name="Liu Z."/>
            <person name="Ma L."/>
            <person name="Maclean D."/>
            <person name="Chibucos M.C."/>
            <person name="McDonald H."/>
            <person name="McWalters J."/>
            <person name="Meijer H.J."/>
            <person name="Morgan W."/>
            <person name="Morris P.F."/>
            <person name="Munro C.A."/>
            <person name="O'Neill K."/>
            <person name="Ospina-Giraldo M."/>
            <person name="Pinzon A."/>
            <person name="Pritchard L."/>
            <person name="Ramsahoye B."/>
            <person name="Ren Q."/>
            <person name="Restrepo S."/>
            <person name="Roy S."/>
            <person name="Sadanandom A."/>
            <person name="Savidor A."/>
            <person name="Schornack S."/>
            <person name="Schwartz D.C."/>
            <person name="Schumann U.D."/>
            <person name="Schwessinger B."/>
            <person name="Seyer L."/>
            <person name="Sharpe T."/>
            <person name="Silvar C."/>
            <person name="Song J."/>
            <person name="Studholme D.J."/>
            <person name="Sykes S."/>
            <person name="Thines M."/>
            <person name="van de Vondervoort P.J."/>
            <person name="Phuntumart V."/>
            <person name="Wawra S."/>
            <person name="Weide R."/>
            <person name="Win J."/>
            <person name="Young C."/>
            <person name="Zhou S."/>
            <person name="Fry W."/>
            <person name="Meyers B.C."/>
            <person name="van West P."/>
            <person name="Ristaino J."/>
            <person name="Govers F."/>
            <person name="Birch P.R."/>
            <person name="Whisson S.C."/>
            <person name="Judelson H.S."/>
            <person name="Nusbaum C."/>
        </authorList>
    </citation>
    <scope>NUCLEOTIDE SEQUENCE [LARGE SCALE GENOMIC DNA]</scope>
    <source>
        <strain evidence="3">T30-4</strain>
    </source>
</reference>
<dbReference type="GeneID" id="9461677"/>
<dbReference type="InParanoid" id="D0ND02"/>
<name>D0ND02_PHYIT</name>
<evidence type="ECO:0000313" key="3">
    <source>
        <dbReference type="Proteomes" id="UP000006643"/>
    </source>
</evidence>
<sequence length="270" mass="29687">MALRAHWADLKKIGWMSKPELRRQQKRRKNRLSARVPRPVSSPNEDDPTSASGPVTAGVERTVPVHAEIASDAAEDAEVGTAAQRIHINVNIDIGATTRNLAATFDDVVSEEEVDATDLDEACDELVTLDDGLDDITGGELDGPTDLAGQDEEVVIQPEMLFVEDFLAKIATSLEDGRARRYSARVVRGIHVERSTCTRLTQPALKQQRRSVVFLCNKVKHTYDGKARTCFDIWHACWRNGTLMPSGDGKRSIQTQLQEGVSADSAEPLS</sequence>
<evidence type="ECO:0000313" key="2">
    <source>
        <dbReference type="EMBL" id="EEY55959.1"/>
    </source>
</evidence>
<dbReference type="eggNOG" id="ENOG502RGYB">
    <property type="taxonomic scope" value="Eukaryota"/>
</dbReference>
<dbReference type="HOGENOM" id="CLU_1032319_0_0_1"/>
<keyword evidence="3" id="KW-1185">Reference proteome</keyword>
<dbReference type="AlphaFoldDB" id="D0ND02"/>
<evidence type="ECO:0000256" key="1">
    <source>
        <dbReference type="SAM" id="MobiDB-lite"/>
    </source>
</evidence>
<organism evidence="2 3">
    <name type="scientific">Phytophthora infestans (strain T30-4)</name>
    <name type="common">Potato late blight agent</name>
    <dbReference type="NCBI Taxonomy" id="403677"/>
    <lineage>
        <taxon>Eukaryota</taxon>
        <taxon>Sar</taxon>
        <taxon>Stramenopiles</taxon>
        <taxon>Oomycota</taxon>
        <taxon>Peronosporomycetes</taxon>
        <taxon>Peronosporales</taxon>
        <taxon>Peronosporaceae</taxon>
        <taxon>Phytophthora</taxon>
    </lineage>
</organism>
<feature type="region of interest" description="Disordered" evidence="1">
    <location>
        <begin position="18"/>
        <end position="60"/>
    </location>
</feature>
<dbReference type="RefSeq" id="XP_002902789.1">
    <property type="nucleotide sequence ID" value="XM_002902743.1"/>
</dbReference>
<proteinExistence type="predicted"/>
<accession>D0ND02</accession>